<organism evidence="2 3">
    <name type="scientific">Glycomyces artemisiae</name>
    <dbReference type="NCBI Taxonomy" id="1076443"/>
    <lineage>
        <taxon>Bacteria</taxon>
        <taxon>Bacillati</taxon>
        <taxon>Actinomycetota</taxon>
        <taxon>Actinomycetes</taxon>
        <taxon>Glycomycetales</taxon>
        <taxon>Glycomycetaceae</taxon>
        <taxon>Glycomyces</taxon>
    </lineage>
</organism>
<dbReference type="RefSeq" id="WP_106361943.1">
    <property type="nucleotide sequence ID" value="NZ_PVTJ01000001.1"/>
</dbReference>
<dbReference type="InterPro" id="IPR052711">
    <property type="entry name" value="Zinc_ADH-like"/>
</dbReference>
<dbReference type="PANTHER" id="PTHR45033:SF3">
    <property type="entry name" value="DEHYDROGENASE, PUTATIVE (AFU_ORTHOLOGUE AFUA_2G13270)-RELATED"/>
    <property type="match status" value="1"/>
</dbReference>
<proteinExistence type="predicted"/>
<dbReference type="SUPFAM" id="SSF50129">
    <property type="entry name" value="GroES-like"/>
    <property type="match status" value="1"/>
</dbReference>
<dbReference type="InterPro" id="IPR013149">
    <property type="entry name" value="ADH-like_C"/>
</dbReference>
<dbReference type="AlphaFoldDB" id="A0A2T0UV98"/>
<evidence type="ECO:0000259" key="1">
    <source>
        <dbReference type="SMART" id="SM00829"/>
    </source>
</evidence>
<gene>
    <name evidence="2" type="ORF">B0I28_101186</name>
</gene>
<dbReference type="GO" id="GO:0016491">
    <property type="term" value="F:oxidoreductase activity"/>
    <property type="evidence" value="ECO:0007669"/>
    <property type="project" value="InterPro"/>
</dbReference>
<reference evidence="2 3" key="1">
    <citation type="submission" date="2018-03" db="EMBL/GenBank/DDBJ databases">
        <title>Genomic Encyclopedia of Type Strains, Phase III (KMG-III): the genomes of soil and plant-associated and newly described type strains.</title>
        <authorList>
            <person name="Whitman W."/>
        </authorList>
    </citation>
    <scope>NUCLEOTIDE SEQUENCE [LARGE SCALE GENOMIC DNA]</scope>
    <source>
        <strain evidence="2 3">CGMCC 4.7067</strain>
    </source>
</reference>
<protein>
    <submittedName>
        <fullName evidence="2">D-arabinose 1-dehydrogenase-like Zn-dependent alcohol dehydrogenase</fullName>
    </submittedName>
</protein>
<dbReference type="Proteomes" id="UP000238176">
    <property type="component" value="Unassembled WGS sequence"/>
</dbReference>
<dbReference type="EMBL" id="PVTJ01000001">
    <property type="protein sequence ID" value="PRY61862.1"/>
    <property type="molecule type" value="Genomic_DNA"/>
</dbReference>
<dbReference type="SMART" id="SM00829">
    <property type="entry name" value="PKS_ER"/>
    <property type="match status" value="1"/>
</dbReference>
<dbReference type="SUPFAM" id="SSF51735">
    <property type="entry name" value="NAD(P)-binding Rossmann-fold domains"/>
    <property type="match status" value="1"/>
</dbReference>
<name>A0A2T0UV98_9ACTN</name>
<evidence type="ECO:0000313" key="2">
    <source>
        <dbReference type="EMBL" id="PRY61862.1"/>
    </source>
</evidence>
<evidence type="ECO:0000313" key="3">
    <source>
        <dbReference type="Proteomes" id="UP000238176"/>
    </source>
</evidence>
<dbReference type="PANTHER" id="PTHR45033">
    <property type="match status" value="1"/>
</dbReference>
<feature type="domain" description="Enoyl reductase (ER)" evidence="1">
    <location>
        <begin position="13"/>
        <end position="322"/>
    </location>
</feature>
<dbReference type="OrthoDB" id="9787435at2"/>
<accession>A0A2T0UV98</accession>
<dbReference type="InterPro" id="IPR020843">
    <property type="entry name" value="ER"/>
</dbReference>
<dbReference type="InterPro" id="IPR013154">
    <property type="entry name" value="ADH-like_N"/>
</dbReference>
<dbReference type="InterPro" id="IPR036291">
    <property type="entry name" value="NAD(P)-bd_dom_sf"/>
</dbReference>
<keyword evidence="3" id="KW-1185">Reference proteome</keyword>
<comment type="caution">
    <text evidence="2">The sequence shown here is derived from an EMBL/GenBank/DDBJ whole genome shotgun (WGS) entry which is preliminary data.</text>
</comment>
<dbReference type="Pfam" id="PF08240">
    <property type="entry name" value="ADH_N"/>
    <property type="match status" value="1"/>
</dbReference>
<dbReference type="Pfam" id="PF00107">
    <property type="entry name" value="ADH_zinc_N"/>
    <property type="match status" value="1"/>
</dbReference>
<dbReference type="Gene3D" id="3.90.180.10">
    <property type="entry name" value="Medium-chain alcohol dehydrogenases, catalytic domain"/>
    <property type="match status" value="1"/>
</dbReference>
<sequence length="325" mass="34072">MLAAYARNVNPEDPFDALSVGEIEPPAVPEDWTRVELVAASVNHHDLWSLAGVGLRAEQTPMILGTDAVGRTAEGDEVVVYPVIADPSLDDETLDPKRTLLSELHPGTLAEYVSVPARNLVPVPKGWTAAEAACLPTAYLTAWRMLTSRGRLGADGAAKDSAVLVQGTGGGVATAAIVLARALGARVYATGRSPERRERAEALGAVAVEAGGRLPERVDVVVDSVGAPVMAHSIKSLKPGGRLVNCGVTGGPIAEVDMRHVFFKQLEILGSTMGTLAELRELLLFCAESGLKPVIDSEHALPDAEQALRRLASGDAFGKVVVTNA</sequence>
<dbReference type="InterPro" id="IPR011032">
    <property type="entry name" value="GroES-like_sf"/>
</dbReference>